<evidence type="ECO:0000313" key="2">
    <source>
        <dbReference type="Proteomes" id="UP001281147"/>
    </source>
</evidence>
<accession>A0ACC3MNZ1</accession>
<organism evidence="1 2">
    <name type="scientific">Vermiconidia calcicola</name>
    <dbReference type="NCBI Taxonomy" id="1690605"/>
    <lineage>
        <taxon>Eukaryota</taxon>
        <taxon>Fungi</taxon>
        <taxon>Dikarya</taxon>
        <taxon>Ascomycota</taxon>
        <taxon>Pezizomycotina</taxon>
        <taxon>Dothideomycetes</taxon>
        <taxon>Dothideomycetidae</taxon>
        <taxon>Mycosphaerellales</taxon>
        <taxon>Extremaceae</taxon>
        <taxon>Vermiconidia</taxon>
    </lineage>
</organism>
<sequence>MIHPDDHHEVFPIEFADTLCWFLHAEGFEEYVWRWIQVDAKLNKEAFGKKALYTHSKALTSQHRSPRLLTGIINAHLIWAKDGTVDSAIKQFQRAHRAFWEGSESKELVGTVPFIGPQMEIKRAVSAHNSPPGDPALFENFLSRSSSTLGRSKEGQLFLDREFADISLHHPTRPDPTPLLNPAKEQYGNPAGELLLTVFAHDSSSVYMHYGTSLSRAAYILRLQDRLTDAEWLESIVDREWPTITAYRAKDYARWFRDPKLLHLAAVCNNGSLRSACEVRNMAGPLSLAFSALLVIAACIQLVMALRRKYVRSFYDTGKDAHVVAAELEAQLQGELQEAIELAHPSGIFGSKNEREDSLAAPTVTTPRVTFATDLGERIFEDISSVERNGSPRNAVRANSDADHAMEEAAASHHDDTTLKQPESDFQIQRTTFASTGSVEQQRALHINPKQFHRILKRRMARQMIEQLLNSHSRKGFSQTATGCMRRPRGSGGRFLTEEEIKALDEKRFANAATGEKP</sequence>
<reference evidence="1" key="1">
    <citation type="submission" date="2023-07" db="EMBL/GenBank/DDBJ databases">
        <title>Black Yeasts Isolated from many extreme environments.</title>
        <authorList>
            <person name="Coleine C."/>
            <person name="Stajich J.E."/>
            <person name="Selbmann L."/>
        </authorList>
    </citation>
    <scope>NUCLEOTIDE SEQUENCE</scope>
    <source>
        <strain evidence="1">CCFEE 5714</strain>
    </source>
</reference>
<name>A0ACC3MNZ1_9PEZI</name>
<evidence type="ECO:0000313" key="1">
    <source>
        <dbReference type="EMBL" id="KAK3700026.1"/>
    </source>
</evidence>
<dbReference type="EMBL" id="JAUTXU010000190">
    <property type="protein sequence ID" value="KAK3700026.1"/>
    <property type="molecule type" value="Genomic_DNA"/>
</dbReference>
<dbReference type="Proteomes" id="UP001281147">
    <property type="component" value="Unassembled WGS sequence"/>
</dbReference>
<protein>
    <submittedName>
        <fullName evidence="1">Transcriptional activator</fullName>
    </submittedName>
</protein>
<comment type="caution">
    <text evidence="1">The sequence shown here is derived from an EMBL/GenBank/DDBJ whole genome shotgun (WGS) entry which is preliminary data.</text>
</comment>
<proteinExistence type="predicted"/>
<keyword evidence="2" id="KW-1185">Reference proteome</keyword>
<gene>
    <name evidence="1" type="primary">HAP2_4</name>
    <name evidence="1" type="ORF">LTR37_016186</name>
</gene>